<dbReference type="RefSeq" id="WP_065397472.1">
    <property type="nucleotide sequence ID" value="NZ_MAYG01000001.1"/>
</dbReference>
<dbReference type="EMBL" id="MAYG01000001">
    <property type="protein sequence ID" value="OCA73467.1"/>
    <property type="molecule type" value="Genomic_DNA"/>
</dbReference>
<feature type="transmembrane region" description="Helical" evidence="1">
    <location>
        <begin position="76"/>
        <end position="94"/>
    </location>
</feature>
<sequence>MKKLINHFKFRLSQSFRLLNLNPRASIPALLIFIILIVMKLPESYYYPPLFFILTLLFHYERKDIPFLKKVFVSSWRWVVGLEAACIYSVLLLGNIHYQFEKTGGVCFLLIALSGFLTPGAVTLPAWKWNFIPEDLFEWKSFLRKNSWMAVLGWMVVLLSCYHPASLILAGVFALDYVSHIYEPNENKEMLAMYFRKYTLKEKIRRNSLFFNGLLLPAYCLFMILNPAESLYVLYYFAFMNLYFLLILTRKYKKYHYKEKNNYYNMGVYFEYFICSMTIIPAILLLKNNIKDAGQNIRTYAGD</sequence>
<feature type="transmembrane region" description="Helical" evidence="1">
    <location>
        <begin position="231"/>
        <end position="248"/>
    </location>
</feature>
<comment type="caution">
    <text evidence="2">The sequence shown here is derived from an EMBL/GenBank/DDBJ whole genome shotgun (WGS) entry which is preliminary data.</text>
</comment>
<keyword evidence="1" id="KW-0472">Membrane</keyword>
<dbReference type="AlphaFoldDB" id="A0A1B8ZPI3"/>
<accession>A0A1B8ZPI3</accession>
<feature type="transmembrane region" description="Helical" evidence="1">
    <location>
        <begin position="106"/>
        <end position="127"/>
    </location>
</feature>
<proteinExistence type="predicted"/>
<keyword evidence="1" id="KW-1133">Transmembrane helix</keyword>
<feature type="transmembrane region" description="Helical" evidence="1">
    <location>
        <begin position="21"/>
        <end position="41"/>
    </location>
</feature>
<gene>
    <name evidence="2" type="ORF">BBI00_03525</name>
</gene>
<dbReference type="Proteomes" id="UP000093432">
    <property type="component" value="Unassembled WGS sequence"/>
</dbReference>
<reference evidence="3" key="1">
    <citation type="submission" date="2016-07" db="EMBL/GenBank/DDBJ databases">
        <authorList>
            <person name="Florea S."/>
            <person name="Webb J.S."/>
            <person name="Jaromczyk J."/>
            <person name="Schardl C.L."/>
        </authorList>
    </citation>
    <scope>NUCLEOTIDE SEQUENCE [LARGE SCALE GENOMIC DNA]</scope>
    <source>
        <strain evidence="3">CC-VM-7</strain>
    </source>
</reference>
<dbReference type="STRING" id="651561.BBI00_03525"/>
<feature type="transmembrane region" description="Helical" evidence="1">
    <location>
        <begin position="209"/>
        <end position="225"/>
    </location>
</feature>
<dbReference type="OrthoDB" id="1274135at2"/>
<protein>
    <recommendedName>
        <fullName evidence="4">ABC transporter permease</fullName>
    </recommendedName>
</protein>
<evidence type="ECO:0000313" key="3">
    <source>
        <dbReference type="Proteomes" id="UP000093432"/>
    </source>
</evidence>
<evidence type="ECO:0000256" key="1">
    <source>
        <dbReference type="SAM" id="Phobius"/>
    </source>
</evidence>
<evidence type="ECO:0000313" key="2">
    <source>
        <dbReference type="EMBL" id="OCA73467.1"/>
    </source>
</evidence>
<evidence type="ECO:0008006" key="4">
    <source>
        <dbReference type="Google" id="ProtNLM"/>
    </source>
</evidence>
<name>A0A1B8ZPI3_9FLAO</name>
<keyword evidence="1" id="KW-0812">Transmembrane</keyword>
<feature type="transmembrane region" description="Helical" evidence="1">
    <location>
        <begin position="147"/>
        <end position="175"/>
    </location>
</feature>
<organism evidence="2 3">
    <name type="scientific">Chryseobacterium arthrosphaerae</name>
    <dbReference type="NCBI Taxonomy" id="651561"/>
    <lineage>
        <taxon>Bacteria</taxon>
        <taxon>Pseudomonadati</taxon>
        <taxon>Bacteroidota</taxon>
        <taxon>Flavobacteriia</taxon>
        <taxon>Flavobacteriales</taxon>
        <taxon>Weeksellaceae</taxon>
        <taxon>Chryseobacterium group</taxon>
        <taxon>Chryseobacterium</taxon>
    </lineage>
</organism>
<feature type="transmembrane region" description="Helical" evidence="1">
    <location>
        <begin position="269"/>
        <end position="286"/>
    </location>
</feature>